<dbReference type="EMBL" id="HG792016">
    <property type="protein sequence ID" value="CDM32766.1"/>
    <property type="molecule type" value="Genomic_DNA"/>
</dbReference>
<evidence type="ECO:0000256" key="1">
    <source>
        <dbReference type="ARBA" id="ARBA00038476"/>
    </source>
</evidence>
<dbReference type="AlphaFoldDB" id="W6Q9V7"/>
<gene>
    <name evidence="3" type="ORF">PROQFM164_S02g002917</name>
</gene>
<organism evidence="3 4">
    <name type="scientific">Penicillium roqueforti (strain FM164)</name>
    <dbReference type="NCBI Taxonomy" id="1365484"/>
    <lineage>
        <taxon>Eukaryota</taxon>
        <taxon>Fungi</taxon>
        <taxon>Dikarya</taxon>
        <taxon>Ascomycota</taxon>
        <taxon>Pezizomycotina</taxon>
        <taxon>Eurotiomycetes</taxon>
        <taxon>Eurotiomycetidae</taxon>
        <taxon>Eurotiales</taxon>
        <taxon>Aspergillaceae</taxon>
        <taxon>Penicillium</taxon>
    </lineage>
</organism>
<feature type="transmembrane region" description="Helical" evidence="2">
    <location>
        <begin position="20"/>
        <end position="39"/>
    </location>
</feature>
<dbReference type="PANTHER" id="PTHR12475:SF4">
    <property type="entry name" value="PROTEIN THEM6"/>
    <property type="match status" value="1"/>
</dbReference>
<evidence type="ECO:0000313" key="3">
    <source>
        <dbReference type="EMBL" id="CDM32766.1"/>
    </source>
</evidence>
<comment type="similarity">
    <text evidence="1">Belongs to the lcsJ thioesterase family.</text>
</comment>
<dbReference type="InterPro" id="IPR051490">
    <property type="entry name" value="THEM6_lcsJ_thioesterase"/>
</dbReference>
<dbReference type="InterPro" id="IPR029069">
    <property type="entry name" value="HotDog_dom_sf"/>
</dbReference>
<dbReference type="Pfam" id="PF13279">
    <property type="entry name" value="4HBT_2"/>
    <property type="match status" value="1"/>
</dbReference>
<accession>W6Q9V7</accession>
<sequence>MTFAKMIEWLWSSIQSFGLWKFLLAIFLVVNLKTLPLVFHYRIFRPIIQNFLTKKRSHHVSIRCKDKNLPLVFLPCVTTTYTPLLEADYNLHKSNSTYFTDLDASRSHLLSYLCCRGVSLVDQELVAGGRRGIMAAIIGSVTTSFKMEIRIFQQYEVWSRILTWDQKWLYIVTHFVQKGSVKQIDLVTHTLSTGSISGGCARAESENSRDKPARPVIFATSVSKYVFKKGRLTVAPERLLRASGLLGESRKMGYLPAQHQGLRPRSVEATMNNINENGAIEIGQVIEKERLKGMKYANAWAELDPLHEELLGESETSDCVPTIGHFGDIAGYGISYR</sequence>
<keyword evidence="4" id="KW-1185">Reference proteome</keyword>
<reference evidence="3" key="1">
    <citation type="journal article" date="2014" name="Nat. Commun.">
        <title>Multiple recent horizontal transfers of a large genomic region in cheese making fungi.</title>
        <authorList>
            <person name="Cheeseman K."/>
            <person name="Ropars J."/>
            <person name="Renault P."/>
            <person name="Dupont J."/>
            <person name="Gouzy J."/>
            <person name="Branca A."/>
            <person name="Abraham A.L."/>
            <person name="Ceppi M."/>
            <person name="Conseiller E."/>
            <person name="Debuchy R."/>
            <person name="Malagnac F."/>
            <person name="Goarin A."/>
            <person name="Silar P."/>
            <person name="Lacoste S."/>
            <person name="Sallet E."/>
            <person name="Bensimon A."/>
            <person name="Giraud T."/>
            <person name="Brygoo Y."/>
        </authorList>
    </citation>
    <scope>NUCLEOTIDE SEQUENCE [LARGE SCALE GENOMIC DNA]</scope>
    <source>
        <strain evidence="3">FM164</strain>
    </source>
</reference>
<evidence type="ECO:0000313" key="4">
    <source>
        <dbReference type="Proteomes" id="UP000030686"/>
    </source>
</evidence>
<proteinExistence type="inferred from homology"/>
<dbReference type="Proteomes" id="UP000030686">
    <property type="component" value="Unassembled WGS sequence"/>
</dbReference>
<keyword evidence="2" id="KW-0472">Membrane</keyword>
<dbReference type="OrthoDB" id="265761at2759"/>
<protein>
    <submittedName>
        <fullName evidence="3">Genomic scaffold, ProqFM164S02</fullName>
    </submittedName>
</protein>
<dbReference type="SUPFAM" id="SSF54637">
    <property type="entry name" value="Thioesterase/thiol ester dehydrase-isomerase"/>
    <property type="match status" value="1"/>
</dbReference>
<dbReference type="OMA" id="ECDWNGH"/>
<evidence type="ECO:0000256" key="2">
    <source>
        <dbReference type="SAM" id="Phobius"/>
    </source>
</evidence>
<keyword evidence="2" id="KW-0812">Transmembrane</keyword>
<name>W6Q9V7_PENRF</name>
<keyword evidence="2" id="KW-1133">Transmembrane helix</keyword>
<dbReference type="PANTHER" id="PTHR12475">
    <property type="match status" value="1"/>
</dbReference>